<evidence type="ECO:0000313" key="3">
    <source>
        <dbReference type="Proteomes" id="UP001209922"/>
    </source>
</evidence>
<keyword evidence="3" id="KW-1185">Reference proteome</keyword>
<feature type="chain" id="PRO_5045917085" evidence="1">
    <location>
        <begin position="20"/>
        <end position="129"/>
    </location>
</feature>
<dbReference type="EMBL" id="JAPCHY010000011">
    <property type="protein sequence ID" value="MCW4473440.1"/>
    <property type="molecule type" value="Genomic_DNA"/>
</dbReference>
<feature type="signal peptide" evidence="1">
    <location>
        <begin position="1"/>
        <end position="19"/>
    </location>
</feature>
<gene>
    <name evidence="2" type="ORF">OK345_13115</name>
</gene>
<sequence length="129" mass="13618">MRLLPVLALLIACTRPALAEGVEEVRPPSDDALADIAKPEMLHMFALGNLVASSCSGLSLESGDAALIAATGQRLAELLQVDSNAYHLAYLEPALLEMALPDTCEKYGEETRVLAQQLRAMGGATGSRP</sequence>
<protein>
    <submittedName>
        <fullName evidence="2">Uncharacterized protein</fullName>
    </submittedName>
</protein>
<dbReference type="RefSeq" id="WP_265128426.1">
    <property type="nucleotide sequence ID" value="NZ_JAPCHY010000011.1"/>
</dbReference>
<evidence type="ECO:0000256" key="1">
    <source>
        <dbReference type="SAM" id="SignalP"/>
    </source>
</evidence>
<name>A0ABT3JYA4_9XANT</name>
<proteinExistence type="predicted"/>
<organism evidence="2 3">
    <name type="scientific">Xanthomonas chitinilytica</name>
    <dbReference type="NCBI Taxonomy" id="2989819"/>
    <lineage>
        <taxon>Bacteria</taxon>
        <taxon>Pseudomonadati</taxon>
        <taxon>Pseudomonadota</taxon>
        <taxon>Gammaproteobacteria</taxon>
        <taxon>Lysobacterales</taxon>
        <taxon>Lysobacteraceae</taxon>
        <taxon>Xanthomonas</taxon>
    </lineage>
</organism>
<dbReference type="Proteomes" id="UP001209922">
    <property type="component" value="Unassembled WGS sequence"/>
</dbReference>
<accession>A0ABT3JYA4</accession>
<reference evidence="2 3" key="1">
    <citation type="submission" date="2022-10" db="EMBL/GenBank/DDBJ databases">
        <title>Xanthomonas sp. H13-6.</title>
        <authorList>
            <person name="Liu X."/>
            <person name="Deng Z."/>
            <person name="Jiang Y."/>
            <person name="Yu T."/>
            <person name="Ai J."/>
        </authorList>
    </citation>
    <scope>NUCLEOTIDE SEQUENCE [LARGE SCALE GENOMIC DNA]</scope>
    <source>
        <strain evidence="2 3">H13-6</strain>
    </source>
</reference>
<keyword evidence="1" id="KW-0732">Signal</keyword>
<evidence type="ECO:0000313" key="2">
    <source>
        <dbReference type="EMBL" id="MCW4473440.1"/>
    </source>
</evidence>
<comment type="caution">
    <text evidence="2">The sequence shown here is derived from an EMBL/GenBank/DDBJ whole genome shotgun (WGS) entry which is preliminary data.</text>
</comment>